<dbReference type="InterPro" id="IPR036515">
    <property type="entry name" value="Transposase_17_sf"/>
</dbReference>
<feature type="domain" description="Transposase IS200-like" evidence="1">
    <location>
        <begin position="3"/>
        <end position="59"/>
    </location>
</feature>
<gene>
    <name evidence="2" type="ORF">ACFP1H_01140</name>
</gene>
<evidence type="ECO:0000259" key="1">
    <source>
        <dbReference type="Pfam" id="PF01797"/>
    </source>
</evidence>
<proteinExistence type="predicted"/>
<dbReference type="Proteomes" id="UP001596190">
    <property type="component" value="Unassembled WGS sequence"/>
</dbReference>
<organism evidence="2 3">
    <name type="scientific">Secundilactobacillus hailunensis</name>
    <dbReference type="NCBI Taxonomy" id="2559923"/>
    <lineage>
        <taxon>Bacteria</taxon>
        <taxon>Bacillati</taxon>
        <taxon>Bacillota</taxon>
        <taxon>Bacilli</taxon>
        <taxon>Lactobacillales</taxon>
        <taxon>Lactobacillaceae</taxon>
        <taxon>Secundilactobacillus</taxon>
    </lineage>
</organism>
<dbReference type="InterPro" id="IPR002686">
    <property type="entry name" value="Transposase_17"/>
</dbReference>
<protein>
    <submittedName>
        <fullName evidence="2">Transposase</fullName>
    </submittedName>
</protein>
<sequence length="70" mass="7995">MNKSAPSSIVKAFKGGSWFIQFPQTKRLLWSGHLWSPSFFMSTLGNASKETIVQYVDSQLDRYNGGRPRR</sequence>
<dbReference type="Pfam" id="PF01797">
    <property type="entry name" value="Y1_Tnp"/>
    <property type="match status" value="1"/>
</dbReference>
<accession>A0ABW1T6G8</accession>
<reference evidence="3" key="1">
    <citation type="journal article" date="2019" name="Int. J. Syst. Evol. Microbiol.">
        <title>The Global Catalogue of Microorganisms (GCM) 10K type strain sequencing project: providing services to taxonomists for standard genome sequencing and annotation.</title>
        <authorList>
            <consortium name="The Broad Institute Genomics Platform"/>
            <consortium name="The Broad Institute Genome Sequencing Center for Infectious Disease"/>
            <person name="Wu L."/>
            <person name="Ma J."/>
        </authorList>
    </citation>
    <scope>NUCLEOTIDE SEQUENCE [LARGE SCALE GENOMIC DNA]</scope>
    <source>
        <strain evidence="3">CCM 8950</strain>
    </source>
</reference>
<dbReference type="SUPFAM" id="SSF143422">
    <property type="entry name" value="Transposase IS200-like"/>
    <property type="match status" value="1"/>
</dbReference>
<dbReference type="RefSeq" id="WP_380958137.1">
    <property type="nucleotide sequence ID" value="NZ_JBHSSA010000019.1"/>
</dbReference>
<name>A0ABW1T6G8_9LACO</name>
<dbReference type="EMBL" id="JBHSSA010000019">
    <property type="protein sequence ID" value="MFC6253212.1"/>
    <property type="molecule type" value="Genomic_DNA"/>
</dbReference>
<keyword evidence="3" id="KW-1185">Reference proteome</keyword>
<comment type="caution">
    <text evidence="2">The sequence shown here is derived from an EMBL/GenBank/DDBJ whole genome shotgun (WGS) entry which is preliminary data.</text>
</comment>
<evidence type="ECO:0000313" key="2">
    <source>
        <dbReference type="EMBL" id="MFC6253212.1"/>
    </source>
</evidence>
<dbReference type="Gene3D" id="3.30.70.1290">
    <property type="entry name" value="Transposase IS200-like"/>
    <property type="match status" value="1"/>
</dbReference>
<evidence type="ECO:0000313" key="3">
    <source>
        <dbReference type="Proteomes" id="UP001596190"/>
    </source>
</evidence>